<dbReference type="SMART" id="SM00482">
    <property type="entry name" value="POLAc"/>
    <property type="match status" value="1"/>
</dbReference>
<dbReference type="Gene3D" id="3.40.50.1010">
    <property type="entry name" value="5'-nuclease"/>
    <property type="match status" value="1"/>
</dbReference>
<dbReference type="AlphaFoldDB" id="A0A9Q7EXU3"/>
<dbReference type="InterPro" id="IPR002298">
    <property type="entry name" value="DNA_polymerase_A"/>
</dbReference>
<dbReference type="PRINTS" id="PR00868">
    <property type="entry name" value="DNAPOLI"/>
</dbReference>
<dbReference type="SMART" id="SM00279">
    <property type="entry name" value="HhH2"/>
    <property type="match status" value="1"/>
</dbReference>
<dbReference type="CDD" id="cd09898">
    <property type="entry name" value="H3TH_53EXO"/>
    <property type="match status" value="1"/>
</dbReference>
<evidence type="ECO:0000256" key="7">
    <source>
        <dbReference type="ARBA" id="ARBA00022932"/>
    </source>
</evidence>
<evidence type="ECO:0000256" key="4">
    <source>
        <dbReference type="ARBA" id="ARBA00022695"/>
    </source>
</evidence>
<dbReference type="RefSeq" id="WP_274372469.1">
    <property type="nucleotide sequence ID" value="NZ_CP072943.1"/>
</dbReference>
<keyword evidence="6" id="KW-0227">DNA damage</keyword>
<dbReference type="InterPro" id="IPR029060">
    <property type="entry name" value="PIN-like_dom_sf"/>
</dbReference>
<evidence type="ECO:0000256" key="11">
    <source>
        <dbReference type="SAM" id="Coils"/>
    </source>
</evidence>
<accession>A0A9Q7EXU3</accession>
<proteinExistence type="inferred from homology"/>
<name>A0A9Q7EXU3_9BACT</name>
<keyword evidence="9" id="KW-0234">DNA repair</keyword>
<keyword evidence="16" id="KW-1185">Reference proteome</keyword>
<evidence type="ECO:0000259" key="13">
    <source>
        <dbReference type="SMART" id="SM00475"/>
    </source>
</evidence>
<dbReference type="CDD" id="cd08637">
    <property type="entry name" value="DNA_pol_A_pol_I_C"/>
    <property type="match status" value="1"/>
</dbReference>
<dbReference type="Pfam" id="PF02739">
    <property type="entry name" value="5_3_exonuc_N"/>
    <property type="match status" value="1"/>
</dbReference>
<evidence type="ECO:0000256" key="1">
    <source>
        <dbReference type="ARBA" id="ARBA00007705"/>
    </source>
</evidence>
<organism evidence="15 16">
    <name type="scientific">Aminithiophilus ramosus</name>
    <dbReference type="NCBI Taxonomy" id="3029084"/>
    <lineage>
        <taxon>Bacteria</taxon>
        <taxon>Thermotogati</taxon>
        <taxon>Synergistota</taxon>
        <taxon>Synergistia</taxon>
        <taxon>Synergistales</taxon>
        <taxon>Aminithiophilaceae</taxon>
        <taxon>Aminithiophilus</taxon>
    </lineage>
</organism>
<evidence type="ECO:0000256" key="12">
    <source>
        <dbReference type="SAM" id="MobiDB-lite"/>
    </source>
</evidence>
<keyword evidence="4" id="KW-0548">Nucleotidyltransferase</keyword>
<evidence type="ECO:0000313" key="16">
    <source>
        <dbReference type="Proteomes" id="UP000671879"/>
    </source>
</evidence>
<keyword evidence="11" id="KW-0175">Coiled coil</keyword>
<dbReference type="Pfam" id="PF01367">
    <property type="entry name" value="5_3_exonuc"/>
    <property type="match status" value="1"/>
</dbReference>
<comment type="similarity">
    <text evidence="1">Belongs to the DNA polymerase type-A family.</text>
</comment>
<keyword evidence="3" id="KW-0808">Transferase</keyword>
<keyword evidence="7" id="KW-0239">DNA-directed DNA polymerase</keyword>
<dbReference type="InterPro" id="IPR036279">
    <property type="entry name" value="5-3_exonuclease_C_sf"/>
</dbReference>
<dbReference type="SUPFAM" id="SSF56672">
    <property type="entry name" value="DNA/RNA polymerases"/>
    <property type="match status" value="1"/>
</dbReference>
<reference evidence="16" key="1">
    <citation type="submission" date="2021-04" db="EMBL/GenBank/DDBJ databases">
        <title>A novel Synergistetes isolate from a pyrite-forming mixed culture.</title>
        <authorList>
            <person name="Bunk B."/>
            <person name="Sproer C."/>
            <person name="Spring S."/>
            <person name="Pester M."/>
        </authorList>
    </citation>
    <scope>NUCLEOTIDE SEQUENCE [LARGE SCALE GENOMIC DNA]</scope>
    <source>
        <strain evidence="16">J.5.4.2-T.3.5.2</strain>
    </source>
</reference>
<evidence type="ECO:0000256" key="9">
    <source>
        <dbReference type="ARBA" id="ARBA00023204"/>
    </source>
</evidence>
<dbReference type="InterPro" id="IPR020046">
    <property type="entry name" value="5-3_exonucl_a-hlix_arch_N"/>
</dbReference>
<dbReference type="GO" id="GO:0008409">
    <property type="term" value="F:5'-3' exonuclease activity"/>
    <property type="evidence" value="ECO:0007669"/>
    <property type="project" value="InterPro"/>
</dbReference>
<protein>
    <recommendedName>
        <fullName evidence="2">DNA-directed DNA polymerase</fullName>
        <ecNumber evidence="2">2.7.7.7</ecNumber>
    </recommendedName>
</protein>
<feature type="domain" description="5'-3' exonuclease" evidence="13">
    <location>
        <begin position="3"/>
        <end position="277"/>
    </location>
</feature>
<dbReference type="SUPFAM" id="SSF47807">
    <property type="entry name" value="5' to 3' exonuclease, C-terminal subdomain"/>
    <property type="match status" value="1"/>
</dbReference>
<dbReference type="InterPro" id="IPR001098">
    <property type="entry name" value="DNA-dir_DNA_pol_A_palm_dom"/>
</dbReference>
<evidence type="ECO:0000256" key="3">
    <source>
        <dbReference type="ARBA" id="ARBA00022679"/>
    </source>
</evidence>
<dbReference type="PANTHER" id="PTHR10133">
    <property type="entry name" value="DNA POLYMERASE I"/>
    <property type="match status" value="1"/>
</dbReference>
<dbReference type="Gene3D" id="1.20.1060.10">
    <property type="entry name" value="Taq DNA Polymerase, Chain T, domain 4"/>
    <property type="match status" value="1"/>
</dbReference>
<dbReference type="PANTHER" id="PTHR10133:SF27">
    <property type="entry name" value="DNA POLYMERASE NU"/>
    <property type="match status" value="1"/>
</dbReference>
<comment type="catalytic activity">
    <reaction evidence="10">
        <text>DNA(n) + a 2'-deoxyribonucleoside 5'-triphosphate = DNA(n+1) + diphosphate</text>
        <dbReference type="Rhea" id="RHEA:22508"/>
        <dbReference type="Rhea" id="RHEA-COMP:17339"/>
        <dbReference type="Rhea" id="RHEA-COMP:17340"/>
        <dbReference type="ChEBI" id="CHEBI:33019"/>
        <dbReference type="ChEBI" id="CHEBI:61560"/>
        <dbReference type="ChEBI" id="CHEBI:173112"/>
        <dbReference type="EC" id="2.7.7.7"/>
    </reaction>
</comment>
<dbReference type="SUPFAM" id="SSF88723">
    <property type="entry name" value="PIN domain-like"/>
    <property type="match status" value="1"/>
</dbReference>
<dbReference type="CDD" id="cd09859">
    <property type="entry name" value="PIN_53EXO"/>
    <property type="match status" value="1"/>
</dbReference>
<dbReference type="GO" id="GO:0006302">
    <property type="term" value="P:double-strand break repair"/>
    <property type="evidence" value="ECO:0007669"/>
    <property type="project" value="TreeGrafter"/>
</dbReference>
<evidence type="ECO:0000256" key="5">
    <source>
        <dbReference type="ARBA" id="ARBA00022705"/>
    </source>
</evidence>
<dbReference type="EMBL" id="CP072943">
    <property type="protein sequence ID" value="QTX31316.1"/>
    <property type="molecule type" value="Genomic_DNA"/>
</dbReference>
<dbReference type="Gene3D" id="3.30.70.370">
    <property type="match status" value="1"/>
</dbReference>
<dbReference type="Proteomes" id="UP000671879">
    <property type="component" value="Chromosome"/>
</dbReference>
<evidence type="ECO:0000256" key="6">
    <source>
        <dbReference type="ARBA" id="ARBA00022763"/>
    </source>
</evidence>
<evidence type="ECO:0000256" key="2">
    <source>
        <dbReference type="ARBA" id="ARBA00012417"/>
    </source>
</evidence>
<dbReference type="FunFam" id="1.10.150.20:FF:000002">
    <property type="entry name" value="DNA polymerase I"/>
    <property type="match status" value="1"/>
</dbReference>
<evidence type="ECO:0000259" key="14">
    <source>
        <dbReference type="SMART" id="SM00482"/>
    </source>
</evidence>
<dbReference type="SMART" id="SM00475">
    <property type="entry name" value="53EXOc"/>
    <property type="match status" value="1"/>
</dbReference>
<dbReference type="InterPro" id="IPR008918">
    <property type="entry name" value="HhH2"/>
</dbReference>
<dbReference type="FunFam" id="1.10.150.20:FF:000003">
    <property type="entry name" value="DNA polymerase I"/>
    <property type="match status" value="1"/>
</dbReference>
<sequence>MEKKTLLLVDGHGLAYRGHYALPELTAPDGRPTSAIVGFFNMFFKIVEQRRPDDVVVIFDAPSPTFRHDAYEDYKGTRKPTPEALKVQIPLIRELLDLAGFCVHEEAGLEADDILAATAREAARSGMEVLVLTADKDLLQILAPSISIFRPHKGVSSFTLYDADLFRLEYGFEPPLMADYLALVGDSADNIPGVAGIGDKSARQLLTRYGGVEEILAHLDELPSGQAKKLREGSEAARASLALTRLRFEGALSPERLCRNRGDGAKLALRCGELGLQKLLDRFGLPPENPLPTPSSPQEGKRREVAEEELFGEASLILLRGKETLLLGDGRGRYCRFVRPSRALLDWLEGGEILTWDYKELCRLLPEELRPRKVWDLRIVDYLLHPDGGGRSLASVLGGEIDDEISLPSALRERREVLDPLLDGGLRTLMEGIDLPLSPVLARMEERGIGLDRSGLVELSRQLEERIALIEEEIAAKTGRKVNINSPKQVGELLFDVLGLPPLKKTKTGYSTDVSVLEELASLPDGRGEIPALIVEHREGAKMLSAFVTPLLSIGEGPRAVVHSTFEQTTTATGRLSSRDPNLQNLPVFGHWAAKLRRCLVPGEEGHLFVAADYSQIELRVLAHYCGDRRLREAFAEGRDIHGETARSLFSFSSSGEISAEDRRRAKVINFGLLYGMSAFGLGRRLAIGRAEAQEIVDRYFAAFPLVADYLRSSVEEARKRGYTETLFGRRRPLDEVSTVEGRGGGALQRVAVNTPIQGTAADIAKVAMIRFSEAVAEKGREWPLVLQVHDSLVCQCPRSEADEAERTLVQVMERAFPLSVPLVATPKRGCSLAEI</sequence>
<keyword evidence="8" id="KW-0238">DNA-binding</keyword>
<gene>
    <name evidence="15" type="ORF">KAR29_07930</name>
</gene>
<dbReference type="InterPro" id="IPR043502">
    <property type="entry name" value="DNA/RNA_pol_sf"/>
</dbReference>
<dbReference type="GO" id="GO:0006261">
    <property type="term" value="P:DNA-templated DNA replication"/>
    <property type="evidence" value="ECO:0007669"/>
    <property type="project" value="InterPro"/>
</dbReference>
<evidence type="ECO:0000256" key="8">
    <source>
        <dbReference type="ARBA" id="ARBA00023125"/>
    </source>
</evidence>
<dbReference type="Gene3D" id="1.10.150.20">
    <property type="entry name" value="5' to 3' exonuclease, C-terminal subdomain"/>
    <property type="match status" value="2"/>
</dbReference>
<feature type="domain" description="DNA-directed DNA polymerase family A palm" evidence="14">
    <location>
        <begin position="593"/>
        <end position="801"/>
    </location>
</feature>
<dbReference type="InterPro" id="IPR019760">
    <property type="entry name" value="DNA-dir_DNA_pol_A_CS"/>
</dbReference>
<dbReference type="GO" id="GO:0003887">
    <property type="term" value="F:DNA-directed DNA polymerase activity"/>
    <property type="evidence" value="ECO:0007669"/>
    <property type="project" value="UniProtKB-KW"/>
</dbReference>
<dbReference type="EC" id="2.7.7.7" evidence="2"/>
<dbReference type="KEGG" id="aram:KAR29_07930"/>
<dbReference type="InterPro" id="IPR020045">
    <property type="entry name" value="DNA_polI_H3TH"/>
</dbReference>
<evidence type="ECO:0000256" key="10">
    <source>
        <dbReference type="ARBA" id="ARBA00049244"/>
    </source>
</evidence>
<dbReference type="InterPro" id="IPR002421">
    <property type="entry name" value="5-3_exonuclease"/>
</dbReference>
<dbReference type="PROSITE" id="PS00447">
    <property type="entry name" value="DNA_POLYMERASE_A"/>
    <property type="match status" value="1"/>
</dbReference>
<feature type="region of interest" description="Disordered" evidence="12">
    <location>
        <begin position="284"/>
        <end position="303"/>
    </location>
</feature>
<evidence type="ECO:0000313" key="15">
    <source>
        <dbReference type="EMBL" id="QTX31316.1"/>
    </source>
</evidence>
<dbReference type="GO" id="GO:0003677">
    <property type="term" value="F:DNA binding"/>
    <property type="evidence" value="ECO:0007669"/>
    <property type="project" value="UniProtKB-KW"/>
</dbReference>
<keyword evidence="5" id="KW-0235">DNA replication</keyword>
<feature type="coiled-coil region" evidence="11">
    <location>
        <begin position="453"/>
        <end position="480"/>
    </location>
</feature>
<dbReference type="Pfam" id="PF00476">
    <property type="entry name" value="DNA_pol_A"/>
    <property type="match status" value="1"/>
</dbReference>